<dbReference type="EMBL" id="JAUFQC010000001">
    <property type="protein sequence ID" value="MDN3609900.1"/>
    <property type="molecule type" value="Genomic_DNA"/>
</dbReference>
<accession>A0ABT8BS27</accession>
<dbReference type="Gene3D" id="3.40.50.620">
    <property type="entry name" value="HUPs"/>
    <property type="match status" value="1"/>
</dbReference>
<dbReference type="InterPro" id="IPR021845">
    <property type="entry name" value="DUF3440"/>
</dbReference>
<dbReference type="PANTHER" id="PTHR30083">
    <property type="entry name" value="TRANSCRIPTIONAL REGULATOR-RELATED"/>
    <property type="match status" value="1"/>
</dbReference>
<dbReference type="InterPro" id="IPR014729">
    <property type="entry name" value="Rossmann-like_a/b/a_fold"/>
</dbReference>
<evidence type="ECO:0000259" key="1">
    <source>
        <dbReference type="Pfam" id="PF01507"/>
    </source>
</evidence>
<gene>
    <name evidence="2" type="ORF">QWZ16_09335</name>
</gene>
<proteinExistence type="predicted"/>
<dbReference type="Pfam" id="PF01507">
    <property type="entry name" value="PAPS_reduct"/>
    <property type="match status" value="1"/>
</dbReference>
<comment type="caution">
    <text evidence="2">The sequence shown here is derived from an EMBL/GenBank/DDBJ whole genome shotgun (WGS) entry which is preliminary data.</text>
</comment>
<protein>
    <submittedName>
        <fullName evidence="2">DUF3440 domain-containing protein</fullName>
    </submittedName>
</protein>
<name>A0ABT8BS27_9VIBR</name>
<organism evidence="2 3">
    <name type="scientific">Vibrio ostreicida</name>
    <dbReference type="NCBI Taxonomy" id="526588"/>
    <lineage>
        <taxon>Bacteria</taxon>
        <taxon>Pseudomonadati</taxon>
        <taxon>Pseudomonadota</taxon>
        <taxon>Gammaproteobacteria</taxon>
        <taxon>Vibrionales</taxon>
        <taxon>Vibrionaceae</taxon>
        <taxon>Vibrio</taxon>
    </lineage>
</organism>
<dbReference type="RefSeq" id="WP_170883586.1">
    <property type="nucleotide sequence ID" value="NZ_JAUFQC010000001.1"/>
</dbReference>
<evidence type="ECO:0000313" key="2">
    <source>
        <dbReference type="EMBL" id="MDN3609900.1"/>
    </source>
</evidence>
<sequence>MLMEQKSQPLSRKKCLLDKDVLVAARERISYVFDNFEHFYVSFSGGKDSGVLLHLAIEEAGLRGRLPVDTLIVDFEAQYKETERFIYRMIETNKINPYWVCLPLSLRNSVSQFQPKWLCWDERKRNQWIRPLPETMGVFSHPEAFSFFYHGMEFEDFVFSFARWYQQQKESEVAVLIGLRADESLHRFNTIKNRKKEKFHGLAWTTKMQEDVYMAYPIYDWKTADIWSANGRFDWDYNKIYDLMNRAGVPLSKQRLCQPFGDEQRKGLWLYQILEPETWQKLVQRVEGCNFGARYVKEQGHIMGYYRVELPDGLTYRQYTKFLLRTMPPHIEQHYRERIFKFLVWWRKHGPSKGVTRIPDFAERKLEAKKMVPSWRRICKVLIKNDYWCRGLSFGYNKAIARQSNKISLGNVQRGDVYEK</sequence>
<dbReference type="Pfam" id="PF11922">
    <property type="entry name" value="DUF3440"/>
    <property type="match status" value="1"/>
</dbReference>
<keyword evidence="3" id="KW-1185">Reference proteome</keyword>
<dbReference type="PANTHER" id="PTHR30083:SF0">
    <property type="entry name" value="3'-PHOSPHOADENOSINE 5'-PHOSPHOSULFATE SULFOTRANSFERASE (PAPS REDUCTASE)_FAD SYNTHETASE"/>
    <property type="match status" value="1"/>
</dbReference>
<feature type="domain" description="Phosphoadenosine phosphosulphate reductase" evidence="1">
    <location>
        <begin position="40"/>
        <end position="242"/>
    </location>
</feature>
<dbReference type="SUPFAM" id="SSF52402">
    <property type="entry name" value="Adenine nucleotide alpha hydrolases-like"/>
    <property type="match status" value="1"/>
</dbReference>
<dbReference type="InterPro" id="IPR002500">
    <property type="entry name" value="PAPS_reduct_dom"/>
</dbReference>
<evidence type="ECO:0000313" key="3">
    <source>
        <dbReference type="Proteomes" id="UP001238540"/>
    </source>
</evidence>
<dbReference type="CDD" id="cd23947">
    <property type="entry name" value="PAPS_reductase-like_YbdN"/>
    <property type="match status" value="1"/>
</dbReference>
<reference evidence="3" key="1">
    <citation type="journal article" date="2019" name="Int. J. Syst. Evol. Microbiol.">
        <title>The Global Catalogue of Microorganisms (GCM) 10K type strain sequencing project: providing services to taxonomists for standard genome sequencing and annotation.</title>
        <authorList>
            <consortium name="The Broad Institute Genomics Platform"/>
            <consortium name="The Broad Institute Genome Sequencing Center for Infectious Disease"/>
            <person name="Wu L."/>
            <person name="Ma J."/>
        </authorList>
    </citation>
    <scope>NUCLEOTIDE SEQUENCE [LARGE SCALE GENOMIC DNA]</scope>
    <source>
        <strain evidence="3">CECT 7398</strain>
    </source>
</reference>
<dbReference type="Proteomes" id="UP001238540">
    <property type="component" value="Unassembled WGS sequence"/>
</dbReference>